<feature type="signal peptide" evidence="1">
    <location>
        <begin position="1"/>
        <end position="26"/>
    </location>
</feature>
<protein>
    <recommendedName>
        <fullName evidence="4">CVNH domain-containing protein</fullName>
    </recommendedName>
</protein>
<keyword evidence="1" id="KW-0732">Signal</keyword>
<evidence type="ECO:0008006" key="4">
    <source>
        <dbReference type="Google" id="ProtNLM"/>
    </source>
</evidence>
<evidence type="ECO:0000313" key="2">
    <source>
        <dbReference type="EMBL" id="SDU93851.1"/>
    </source>
</evidence>
<feature type="chain" id="PRO_5009280531" description="CVNH domain-containing protein" evidence="1">
    <location>
        <begin position="27"/>
        <end position="133"/>
    </location>
</feature>
<evidence type="ECO:0000256" key="1">
    <source>
        <dbReference type="SAM" id="SignalP"/>
    </source>
</evidence>
<organism evidence="2 3">
    <name type="scientific">Pseudomonas mucidolens</name>
    <dbReference type="NCBI Taxonomy" id="46679"/>
    <lineage>
        <taxon>Bacteria</taxon>
        <taxon>Pseudomonadati</taxon>
        <taxon>Pseudomonadota</taxon>
        <taxon>Gammaproteobacteria</taxon>
        <taxon>Pseudomonadales</taxon>
        <taxon>Pseudomonadaceae</taxon>
        <taxon>Pseudomonas</taxon>
    </lineage>
</organism>
<accession>A0A1H2MLP3</accession>
<dbReference type="EMBL" id="LT629802">
    <property type="protein sequence ID" value="SDU93851.1"/>
    <property type="molecule type" value="Genomic_DNA"/>
</dbReference>
<reference evidence="3" key="1">
    <citation type="submission" date="2016-10" db="EMBL/GenBank/DDBJ databases">
        <authorList>
            <person name="Varghese N."/>
            <person name="Submissions S."/>
        </authorList>
    </citation>
    <scope>NUCLEOTIDE SEQUENCE [LARGE SCALE GENOMIC DNA]</scope>
    <source>
        <strain evidence="3">LMG 2223</strain>
    </source>
</reference>
<evidence type="ECO:0000313" key="3">
    <source>
        <dbReference type="Proteomes" id="UP000198600"/>
    </source>
</evidence>
<sequence>MNTKSKFPGVCFLSIAMLGLPSYAHAESSIVVGEKADARCLDSWNQSSASKTCSNTVTKQSSSNPYACTLDTTCKGIAKDVSAGELTGEYGRRVYLQTGRTKGSYLFHVHLLQRAINCDGEVKVGTLETGPSC</sequence>
<dbReference type="AlphaFoldDB" id="A0A1H2MLP3"/>
<dbReference type="Proteomes" id="UP000198600">
    <property type="component" value="Chromosome I"/>
</dbReference>
<name>A0A1H2MLP3_9PSED</name>
<proteinExistence type="predicted"/>
<keyword evidence="3" id="KW-1185">Reference proteome</keyword>
<gene>
    <name evidence="2" type="ORF">SAMN05216202_1926</name>
</gene>